<dbReference type="Pfam" id="PF00135">
    <property type="entry name" value="COesterase"/>
    <property type="match status" value="1"/>
</dbReference>
<dbReference type="EMBL" id="QPFP01000014">
    <property type="protein sequence ID" value="TEB32785.1"/>
    <property type="molecule type" value="Genomic_DNA"/>
</dbReference>
<feature type="chain" id="PRO_5021451268" evidence="1">
    <location>
        <begin position="20"/>
        <end position="497"/>
    </location>
</feature>
<dbReference type="SUPFAM" id="SSF53474">
    <property type="entry name" value="alpha/beta-Hydrolases"/>
    <property type="match status" value="1"/>
</dbReference>
<evidence type="ECO:0000259" key="2">
    <source>
        <dbReference type="Pfam" id="PF00135"/>
    </source>
</evidence>
<evidence type="ECO:0000256" key="1">
    <source>
        <dbReference type="SAM" id="SignalP"/>
    </source>
</evidence>
<feature type="signal peptide" evidence="1">
    <location>
        <begin position="1"/>
        <end position="19"/>
    </location>
</feature>
<dbReference type="OrthoDB" id="408631at2759"/>
<dbReference type="Proteomes" id="UP000298030">
    <property type="component" value="Unassembled WGS sequence"/>
</dbReference>
<comment type="caution">
    <text evidence="3">The sequence shown here is derived from an EMBL/GenBank/DDBJ whole genome shotgun (WGS) entry which is preliminary data.</text>
</comment>
<protein>
    <submittedName>
        <fullName evidence="3">Extracellular triacylglycerol lipase</fullName>
    </submittedName>
</protein>
<sequence>MRKVLLIYAFSALICGALAIPQVKLGQTTLNGRDVSDKVEFYGGIPFAEPPLGSLRLSKPVLKTRIDAKIFNASAFGKTCTQPDCLTINVYRPTGTSSKRKLPVLFWTHGGAFVVGSSSRVNGTGLVARSISRGTPIIYVSFNYRLGALGFPQGQEADDRRALNLGIHDQTVALQWVQENIHFFGGDKAKVTMAGTSAGAVLTQIQLLNPNTEKSARGAILESGNANTLRTYPAARNELVWQGFVSLVPSCANISTSGSAFGCLQAASAQEIAAAVMVSSSNTDFPWDPTVDFGRGSVLQDYPSQLYAKGKFSRLPFIAGTNLDDGTVFAQSQEVTDPDIKTWILKQHSPPTTSQQALESVTDKLLELYPDDPTVGSPFGTGDELFGLPSSYKRRSALVGDIWFTAPRRQWSQAAARRGVKSYGYLFTQPLGSVQPELGVVHGGEQPYVLGQVPSSDAAGQSLSAAIMDYWISFIVSLNPNDARGVQREWSCPRACH</sequence>
<dbReference type="InterPro" id="IPR002018">
    <property type="entry name" value="CarbesteraseB"/>
</dbReference>
<evidence type="ECO:0000313" key="4">
    <source>
        <dbReference type="Proteomes" id="UP000298030"/>
    </source>
</evidence>
<name>A0A4Y7TF35_COPMI</name>
<reference evidence="3 4" key="1">
    <citation type="journal article" date="2019" name="Nat. Ecol. Evol.">
        <title>Megaphylogeny resolves global patterns of mushroom evolution.</title>
        <authorList>
            <person name="Varga T."/>
            <person name="Krizsan K."/>
            <person name="Foldi C."/>
            <person name="Dima B."/>
            <person name="Sanchez-Garcia M."/>
            <person name="Sanchez-Ramirez S."/>
            <person name="Szollosi G.J."/>
            <person name="Szarkandi J.G."/>
            <person name="Papp V."/>
            <person name="Albert L."/>
            <person name="Andreopoulos W."/>
            <person name="Angelini C."/>
            <person name="Antonin V."/>
            <person name="Barry K.W."/>
            <person name="Bougher N.L."/>
            <person name="Buchanan P."/>
            <person name="Buyck B."/>
            <person name="Bense V."/>
            <person name="Catcheside P."/>
            <person name="Chovatia M."/>
            <person name="Cooper J."/>
            <person name="Damon W."/>
            <person name="Desjardin D."/>
            <person name="Finy P."/>
            <person name="Geml J."/>
            <person name="Haridas S."/>
            <person name="Hughes K."/>
            <person name="Justo A."/>
            <person name="Karasinski D."/>
            <person name="Kautmanova I."/>
            <person name="Kiss B."/>
            <person name="Kocsube S."/>
            <person name="Kotiranta H."/>
            <person name="LaButti K.M."/>
            <person name="Lechner B.E."/>
            <person name="Liimatainen K."/>
            <person name="Lipzen A."/>
            <person name="Lukacs Z."/>
            <person name="Mihaltcheva S."/>
            <person name="Morgado L.N."/>
            <person name="Niskanen T."/>
            <person name="Noordeloos M.E."/>
            <person name="Ohm R.A."/>
            <person name="Ortiz-Santana B."/>
            <person name="Ovrebo C."/>
            <person name="Racz N."/>
            <person name="Riley R."/>
            <person name="Savchenko A."/>
            <person name="Shiryaev A."/>
            <person name="Soop K."/>
            <person name="Spirin V."/>
            <person name="Szebenyi C."/>
            <person name="Tomsovsky M."/>
            <person name="Tulloss R.E."/>
            <person name="Uehling J."/>
            <person name="Grigoriev I.V."/>
            <person name="Vagvolgyi C."/>
            <person name="Papp T."/>
            <person name="Martin F.M."/>
            <person name="Miettinen O."/>
            <person name="Hibbett D.S."/>
            <person name="Nagy L.G."/>
        </authorList>
    </citation>
    <scope>NUCLEOTIDE SEQUENCE [LARGE SCALE GENOMIC DNA]</scope>
    <source>
        <strain evidence="3 4">FP101781</strain>
    </source>
</reference>
<keyword evidence="1" id="KW-0732">Signal</keyword>
<dbReference type="Gene3D" id="3.40.50.1820">
    <property type="entry name" value="alpha/beta hydrolase"/>
    <property type="match status" value="1"/>
</dbReference>
<dbReference type="STRING" id="71717.A0A4Y7TF35"/>
<keyword evidence="4" id="KW-1185">Reference proteome</keyword>
<gene>
    <name evidence="3" type="ORF">FA13DRAFT_1731308</name>
</gene>
<dbReference type="InterPro" id="IPR050309">
    <property type="entry name" value="Type-B_Carboxylest/Lipase"/>
</dbReference>
<dbReference type="PANTHER" id="PTHR11559">
    <property type="entry name" value="CARBOXYLESTERASE"/>
    <property type="match status" value="1"/>
</dbReference>
<dbReference type="InterPro" id="IPR029058">
    <property type="entry name" value="AB_hydrolase_fold"/>
</dbReference>
<accession>A0A4Y7TF35</accession>
<evidence type="ECO:0000313" key="3">
    <source>
        <dbReference type="EMBL" id="TEB32785.1"/>
    </source>
</evidence>
<organism evidence="3 4">
    <name type="scientific">Coprinellus micaceus</name>
    <name type="common">Glistening ink-cap mushroom</name>
    <name type="synonym">Coprinus micaceus</name>
    <dbReference type="NCBI Taxonomy" id="71717"/>
    <lineage>
        <taxon>Eukaryota</taxon>
        <taxon>Fungi</taxon>
        <taxon>Dikarya</taxon>
        <taxon>Basidiomycota</taxon>
        <taxon>Agaricomycotina</taxon>
        <taxon>Agaricomycetes</taxon>
        <taxon>Agaricomycetidae</taxon>
        <taxon>Agaricales</taxon>
        <taxon>Agaricineae</taxon>
        <taxon>Psathyrellaceae</taxon>
        <taxon>Coprinellus</taxon>
    </lineage>
</organism>
<proteinExistence type="predicted"/>
<feature type="domain" description="Carboxylesterase type B" evidence="2">
    <location>
        <begin position="21"/>
        <end position="490"/>
    </location>
</feature>
<dbReference type="AlphaFoldDB" id="A0A4Y7TF35"/>